<dbReference type="EMBL" id="MU865061">
    <property type="protein sequence ID" value="KAK4458645.1"/>
    <property type="molecule type" value="Genomic_DNA"/>
</dbReference>
<reference evidence="3" key="2">
    <citation type="submission" date="2023-06" db="EMBL/GenBank/DDBJ databases">
        <authorList>
            <consortium name="Lawrence Berkeley National Laboratory"/>
            <person name="Mondo S.J."/>
            <person name="Hensen N."/>
            <person name="Bonometti L."/>
            <person name="Westerberg I."/>
            <person name="Brannstrom I.O."/>
            <person name="Guillou S."/>
            <person name="Cros-Aarteil S."/>
            <person name="Calhoun S."/>
            <person name="Haridas S."/>
            <person name="Kuo A."/>
            <person name="Pangilinan J."/>
            <person name="Riley R."/>
            <person name="Labutti K."/>
            <person name="Andreopoulos B."/>
            <person name="Lipzen A."/>
            <person name="Chen C."/>
            <person name="Yanf M."/>
            <person name="Daum C."/>
            <person name="Ng V."/>
            <person name="Clum A."/>
            <person name="Steindorff A."/>
            <person name="Ohm R."/>
            <person name="Martin F."/>
            <person name="Silar P."/>
            <person name="Natvig D."/>
            <person name="Lalanne C."/>
            <person name="Gautier V."/>
            <person name="Ament-Velasquez S.L."/>
            <person name="Kruys A."/>
            <person name="Hutchinson M.I."/>
            <person name="Powell A.J."/>
            <person name="Barry K."/>
            <person name="Miller A.N."/>
            <person name="Grigoriev I.V."/>
            <person name="Debuchy R."/>
            <person name="Gladieux P."/>
            <person name="Thoren M.H."/>
            <person name="Johannesson H."/>
        </authorList>
    </citation>
    <scope>NUCLEOTIDE SEQUENCE</scope>
    <source>
        <strain evidence="3">PSN324</strain>
    </source>
</reference>
<evidence type="ECO:0000313" key="4">
    <source>
        <dbReference type="Proteomes" id="UP001321749"/>
    </source>
</evidence>
<organism evidence="3 4">
    <name type="scientific">Cladorrhinum samala</name>
    <dbReference type="NCBI Taxonomy" id="585594"/>
    <lineage>
        <taxon>Eukaryota</taxon>
        <taxon>Fungi</taxon>
        <taxon>Dikarya</taxon>
        <taxon>Ascomycota</taxon>
        <taxon>Pezizomycotina</taxon>
        <taxon>Sordariomycetes</taxon>
        <taxon>Sordariomycetidae</taxon>
        <taxon>Sordariales</taxon>
        <taxon>Podosporaceae</taxon>
        <taxon>Cladorrhinum</taxon>
    </lineage>
</organism>
<feature type="compositionally biased region" description="Polar residues" evidence="1">
    <location>
        <begin position="17"/>
        <end position="29"/>
    </location>
</feature>
<feature type="region of interest" description="Disordered" evidence="1">
    <location>
        <begin position="1"/>
        <end position="91"/>
    </location>
</feature>
<dbReference type="Pfam" id="PF06985">
    <property type="entry name" value="HET"/>
    <property type="match status" value="1"/>
</dbReference>
<feature type="compositionally biased region" description="Low complexity" evidence="1">
    <location>
        <begin position="37"/>
        <end position="56"/>
    </location>
</feature>
<dbReference type="AlphaFoldDB" id="A0AAV9HFT8"/>
<comment type="caution">
    <text evidence="3">The sequence shown here is derived from an EMBL/GenBank/DDBJ whole genome shotgun (WGS) entry which is preliminary data.</text>
</comment>
<dbReference type="InterPro" id="IPR010730">
    <property type="entry name" value="HET"/>
</dbReference>
<dbReference type="PANTHER" id="PTHR33112:SF12">
    <property type="entry name" value="HETEROKARYON INCOMPATIBILITY DOMAIN-CONTAINING PROTEIN"/>
    <property type="match status" value="1"/>
</dbReference>
<proteinExistence type="predicted"/>
<dbReference type="PANTHER" id="PTHR33112">
    <property type="entry name" value="DOMAIN PROTEIN, PUTATIVE-RELATED"/>
    <property type="match status" value="1"/>
</dbReference>
<sequence length="897" mass="100406">MSNDRFPDDDFFLGLNRPNSVTPSESASQIGRRRKVTASSTVTSSSESTQPSSATPRTLRHRGSIPNLPKIPELYPQASNSPSQSAAPVEVPPQDFDDLIPLPIALSRAEDTKCRFATTHEGLSMAATILAELGILPADHAMLQEIKEFDTAIFARYSAARFLWDVLNGIDEDGGEWLGKGKKFDDSIRRIRTLKGLEGSLRCWEAVVLEILGLVDGGEVGREELMRVIKRWRVMQILISALASDLPSAASYLRKNGSAATKLGPLSQIRRRSCPLCQLVTVATLTVEQTENRCFQPNQEVGVLWAQSSAGRGAYGFNLIYHGIGPSRGTTICFTLPVLSAGSDQPPTIQHAWFKKIDRVVIDFDRIRWWIQDCDQNHQSCCRSPVEGYGLPWDFPGVAKMRFVDVSQRCVVEKTVSCRYIALSYVWGTVPAIRLFKSNRHQLMRPGSLGDNWELVPRTIQDAMDLVERLGERYLWVDSLCLIQNDDDDVRAGTAVMDLVYERSVLTIAAACGHDSSHGLPGVRSGSRIIPFYSREVAPNLHLTIYTAPTALMASAVYSSRAWTLQEEVLSRRVLYFVGDQRYSMRTLTYQDDAHNALAGIVRRFETVNQVPFVGGLPSKFLDFFLTFKATKLSLRRRKGFPSYSWSGWIGPLEFSSQLMREIAVLPREAKGFLTDRSHWITWYQGFLNPGVSSEGFPLMPIVHMLPGNPTPDPFPQIAGFRPPFPMRTAPSDFEVTFNNELLPRAPSRFISSLPQYPLLKFWTLSVFLRLGDVDLGSKATLLNRQNQDCGELYLDGHGETSFFDDHMSKGTPPALELILLFRVRTDGSRIFGQSVTGWRLWDSDYFVVMCIEWQPHVGSDGRNVLVAERRGIGQITEEAVTHSFAPGPRWNEITLG</sequence>
<dbReference type="Proteomes" id="UP001321749">
    <property type="component" value="Unassembled WGS sequence"/>
</dbReference>
<reference evidence="3" key="1">
    <citation type="journal article" date="2023" name="Mol. Phylogenet. Evol.">
        <title>Genome-scale phylogeny and comparative genomics of the fungal order Sordariales.</title>
        <authorList>
            <person name="Hensen N."/>
            <person name="Bonometti L."/>
            <person name="Westerberg I."/>
            <person name="Brannstrom I.O."/>
            <person name="Guillou S."/>
            <person name="Cros-Aarteil S."/>
            <person name="Calhoun S."/>
            <person name="Haridas S."/>
            <person name="Kuo A."/>
            <person name="Mondo S."/>
            <person name="Pangilinan J."/>
            <person name="Riley R."/>
            <person name="LaButti K."/>
            <person name="Andreopoulos B."/>
            <person name="Lipzen A."/>
            <person name="Chen C."/>
            <person name="Yan M."/>
            <person name="Daum C."/>
            <person name="Ng V."/>
            <person name="Clum A."/>
            <person name="Steindorff A."/>
            <person name="Ohm R.A."/>
            <person name="Martin F."/>
            <person name="Silar P."/>
            <person name="Natvig D.O."/>
            <person name="Lalanne C."/>
            <person name="Gautier V."/>
            <person name="Ament-Velasquez S.L."/>
            <person name="Kruys A."/>
            <person name="Hutchinson M.I."/>
            <person name="Powell A.J."/>
            <person name="Barry K."/>
            <person name="Miller A.N."/>
            <person name="Grigoriev I.V."/>
            <person name="Debuchy R."/>
            <person name="Gladieux P."/>
            <person name="Hiltunen Thoren M."/>
            <person name="Johannesson H."/>
        </authorList>
    </citation>
    <scope>NUCLEOTIDE SEQUENCE</scope>
    <source>
        <strain evidence="3">PSN324</strain>
    </source>
</reference>
<protein>
    <submittedName>
        <fullName evidence="3">Heterokaryon incompatibility protein-domain-containing protein</fullName>
    </submittedName>
</protein>
<evidence type="ECO:0000259" key="2">
    <source>
        <dbReference type="Pfam" id="PF06985"/>
    </source>
</evidence>
<feature type="compositionally biased region" description="Low complexity" evidence="1">
    <location>
        <begin position="76"/>
        <end position="88"/>
    </location>
</feature>
<name>A0AAV9HFT8_9PEZI</name>
<evidence type="ECO:0000256" key="1">
    <source>
        <dbReference type="SAM" id="MobiDB-lite"/>
    </source>
</evidence>
<keyword evidence="4" id="KW-1185">Reference proteome</keyword>
<gene>
    <name evidence="3" type="ORF">QBC42DRAFT_255130</name>
</gene>
<evidence type="ECO:0000313" key="3">
    <source>
        <dbReference type="EMBL" id="KAK4458645.1"/>
    </source>
</evidence>
<accession>A0AAV9HFT8</accession>
<feature type="domain" description="Heterokaryon incompatibility" evidence="2">
    <location>
        <begin position="420"/>
        <end position="567"/>
    </location>
</feature>